<evidence type="ECO:0000256" key="7">
    <source>
        <dbReference type="ARBA" id="ARBA00023136"/>
    </source>
</evidence>
<dbReference type="HOGENOM" id="CLU_015166_6_4_1"/>
<evidence type="ECO:0008006" key="13">
    <source>
        <dbReference type="Google" id="ProtNLM"/>
    </source>
</evidence>
<feature type="transmembrane region" description="Helical" evidence="10">
    <location>
        <begin position="6"/>
        <end position="26"/>
    </location>
</feature>
<accession>B7FQZ1</accession>
<evidence type="ECO:0000256" key="4">
    <source>
        <dbReference type="ARBA" id="ARBA00022692"/>
    </source>
</evidence>
<feature type="transmembrane region" description="Helical" evidence="10">
    <location>
        <begin position="74"/>
        <end position="94"/>
    </location>
</feature>
<dbReference type="Gene3D" id="1.50.40.10">
    <property type="entry name" value="Mitochondrial carrier domain"/>
    <property type="match status" value="2"/>
</dbReference>
<evidence type="ECO:0000256" key="9">
    <source>
        <dbReference type="RuleBase" id="RU000488"/>
    </source>
</evidence>
<protein>
    <recommendedName>
        <fullName evidence="13">Mitochondrial carrier protein</fullName>
    </recommendedName>
</protein>
<dbReference type="Pfam" id="PF00153">
    <property type="entry name" value="Mito_carr"/>
    <property type="match status" value="3"/>
</dbReference>
<keyword evidence="3 9" id="KW-0813">Transport</keyword>
<dbReference type="PaxDb" id="2850-Phatr17914"/>
<gene>
    <name evidence="11" type="ORF">PHATRDRAFT_17914</name>
</gene>
<sequence length="308" mass="34269">MPSQSLSPLIAGFTGGVVSTTLLLPLDVIKVRLQVNESPASPVGSDQKHGRKRRLGATRVMQGIVKHEGFRGLWVGWTPAVIGSAVSWGGYFFFYESFKKQLSASDVLSSLDNFALACTAGGVMVLMTNPIWLIKIRMQLQMKRASELLNIKPYRNIGDAVATIVREEGPLALYKGVGPALLLTSHGGVQFVVYEYLKKHFRFQRINREETGRATQGITKRLQNTVTYPLQTIKARMQQRSDALEFTADGEVRAVRRDYRGLFSTIKRVFRQEGFVGFFKGCIPNAIRVAPGAAITFVVYEALMDYLD</sequence>
<evidence type="ECO:0000256" key="1">
    <source>
        <dbReference type="ARBA" id="ARBA00004141"/>
    </source>
</evidence>
<evidence type="ECO:0000313" key="11">
    <source>
        <dbReference type="EMBL" id="EEC51414.1"/>
    </source>
</evidence>
<keyword evidence="7 8" id="KW-0472">Membrane</keyword>
<comment type="similarity">
    <text evidence="2 9">Belongs to the mitochondrial carrier (TC 2.A.29) family.</text>
</comment>
<evidence type="ECO:0000256" key="6">
    <source>
        <dbReference type="ARBA" id="ARBA00022989"/>
    </source>
</evidence>
<dbReference type="RefSeq" id="XP_002176951.1">
    <property type="nucleotide sequence ID" value="XM_002176915.1"/>
</dbReference>
<dbReference type="SUPFAM" id="SSF103506">
    <property type="entry name" value="Mitochondrial carrier"/>
    <property type="match status" value="1"/>
</dbReference>
<dbReference type="InterPro" id="IPR023395">
    <property type="entry name" value="MCP_dom_sf"/>
</dbReference>
<keyword evidence="12" id="KW-1185">Reference proteome</keyword>
<dbReference type="STRING" id="556484.B7FQZ1"/>
<dbReference type="Proteomes" id="UP000000759">
    <property type="component" value="Chromosome 1"/>
</dbReference>
<evidence type="ECO:0000313" key="12">
    <source>
        <dbReference type="Proteomes" id="UP000000759"/>
    </source>
</evidence>
<feature type="transmembrane region" description="Helical" evidence="10">
    <location>
        <begin position="114"/>
        <end position="134"/>
    </location>
</feature>
<evidence type="ECO:0000256" key="10">
    <source>
        <dbReference type="SAM" id="Phobius"/>
    </source>
</evidence>
<feature type="repeat" description="Solcar" evidence="8">
    <location>
        <begin position="3"/>
        <end position="101"/>
    </location>
</feature>
<feature type="repeat" description="Solcar" evidence="8">
    <location>
        <begin position="108"/>
        <end position="200"/>
    </location>
</feature>
<keyword evidence="5" id="KW-0677">Repeat</keyword>
<reference evidence="12" key="2">
    <citation type="submission" date="2008-08" db="EMBL/GenBank/DDBJ databases">
        <authorList>
            <consortium name="Diatom Consortium"/>
            <person name="Grigoriev I."/>
            <person name="Grimwood J."/>
            <person name="Kuo A."/>
            <person name="Otillar R.P."/>
            <person name="Salamov A."/>
            <person name="Detter J.C."/>
            <person name="Lindquist E."/>
            <person name="Shapiro H."/>
            <person name="Lucas S."/>
            <person name="Glavina del Rio T."/>
            <person name="Pitluck S."/>
            <person name="Rokhsar D."/>
            <person name="Bowler C."/>
        </authorList>
    </citation>
    <scope>GENOME REANNOTATION</scope>
    <source>
        <strain evidence="12">CCAP 1055/1</strain>
    </source>
</reference>
<evidence type="ECO:0000256" key="3">
    <source>
        <dbReference type="ARBA" id="ARBA00022448"/>
    </source>
</evidence>
<dbReference type="PROSITE" id="PS50920">
    <property type="entry name" value="SOLCAR"/>
    <property type="match status" value="3"/>
</dbReference>
<reference evidence="11 12" key="1">
    <citation type="journal article" date="2008" name="Nature">
        <title>The Phaeodactylum genome reveals the evolutionary history of diatom genomes.</title>
        <authorList>
            <person name="Bowler C."/>
            <person name="Allen A.E."/>
            <person name="Badger J.H."/>
            <person name="Grimwood J."/>
            <person name="Jabbari K."/>
            <person name="Kuo A."/>
            <person name="Maheswari U."/>
            <person name="Martens C."/>
            <person name="Maumus F."/>
            <person name="Otillar R.P."/>
            <person name="Rayko E."/>
            <person name="Salamov A."/>
            <person name="Vandepoele K."/>
            <person name="Beszteri B."/>
            <person name="Gruber A."/>
            <person name="Heijde M."/>
            <person name="Katinka M."/>
            <person name="Mock T."/>
            <person name="Valentin K."/>
            <person name="Verret F."/>
            <person name="Berges J.A."/>
            <person name="Brownlee C."/>
            <person name="Cadoret J.P."/>
            <person name="Chiovitti A."/>
            <person name="Choi C.J."/>
            <person name="Coesel S."/>
            <person name="De Martino A."/>
            <person name="Detter J.C."/>
            <person name="Durkin C."/>
            <person name="Falciatore A."/>
            <person name="Fournet J."/>
            <person name="Haruta M."/>
            <person name="Huysman M.J."/>
            <person name="Jenkins B.D."/>
            <person name="Jiroutova K."/>
            <person name="Jorgensen R.E."/>
            <person name="Joubert Y."/>
            <person name="Kaplan A."/>
            <person name="Kroger N."/>
            <person name="Kroth P.G."/>
            <person name="La Roche J."/>
            <person name="Lindquist E."/>
            <person name="Lommer M."/>
            <person name="Martin-Jezequel V."/>
            <person name="Lopez P.J."/>
            <person name="Lucas S."/>
            <person name="Mangogna M."/>
            <person name="McGinnis K."/>
            <person name="Medlin L.K."/>
            <person name="Montsant A."/>
            <person name="Oudot-Le Secq M.P."/>
            <person name="Napoli C."/>
            <person name="Obornik M."/>
            <person name="Parker M.S."/>
            <person name="Petit J.L."/>
            <person name="Porcel B.M."/>
            <person name="Poulsen N."/>
            <person name="Robison M."/>
            <person name="Rychlewski L."/>
            <person name="Rynearson T.A."/>
            <person name="Schmutz J."/>
            <person name="Shapiro H."/>
            <person name="Siaut M."/>
            <person name="Stanley M."/>
            <person name="Sussman M.R."/>
            <person name="Taylor A.R."/>
            <person name="Vardi A."/>
            <person name="von Dassow P."/>
            <person name="Vyverman W."/>
            <person name="Willis A."/>
            <person name="Wyrwicz L.S."/>
            <person name="Rokhsar D.S."/>
            <person name="Weissenbach J."/>
            <person name="Armbrust E.V."/>
            <person name="Green B.R."/>
            <person name="Van de Peer Y."/>
            <person name="Grigoriev I.V."/>
        </authorList>
    </citation>
    <scope>NUCLEOTIDE SEQUENCE [LARGE SCALE GENOMIC DNA]</scope>
    <source>
        <strain evidence="11 12">CCAP 1055/1</strain>
    </source>
</reference>
<dbReference type="PRINTS" id="PR00926">
    <property type="entry name" value="MITOCARRIER"/>
</dbReference>
<dbReference type="KEGG" id="pti:PHATRDRAFT_17914"/>
<dbReference type="InterPro" id="IPR044712">
    <property type="entry name" value="SLC25A32-like"/>
</dbReference>
<keyword evidence="4 8" id="KW-0812">Transmembrane</keyword>
<dbReference type="PANTHER" id="PTHR45683">
    <property type="entry name" value="MITOCHONDRIAL NICOTINAMIDE ADENINE DINUCLEOTIDE TRANSPORTER 1-RELATED-RELATED"/>
    <property type="match status" value="1"/>
</dbReference>
<dbReference type="InterPro" id="IPR018108">
    <property type="entry name" value="MCP_transmembrane"/>
</dbReference>
<comment type="subcellular location">
    <subcellularLocation>
        <location evidence="1">Membrane</location>
        <topology evidence="1">Multi-pass membrane protein</topology>
    </subcellularLocation>
</comment>
<dbReference type="OrthoDB" id="428293at2759"/>
<dbReference type="GO" id="GO:0016020">
    <property type="term" value="C:membrane"/>
    <property type="evidence" value="ECO:0007669"/>
    <property type="project" value="UniProtKB-SubCell"/>
</dbReference>
<evidence type="ECO:0000256" key="5">
    <source>
        <dbReference type="ARBA" id="ARBA00022737"/>
    </source>
</evidence>
<dbReference type="GeneID" id="7196939"/>
<dbReference type="InterPro" id="IPR002067">
    <property type="entry name" value="MCP"/>
</dbReference>
<organism evidence="11 12">
    <name type="scientific">Phaeodactylum tricornutum (strain CCAP 1055/1)</name>
    <dbReference type="NCBI Taxonomy" id="556484"/>
    <lineage>
        <taxon>Eukaryota</taxon>
        <taxon>Sar</taxon>
        <taxon>Stramenopiles</taxon>
        <taxon>Ochrophyta</taxon>
        <taxon>Bacillariophyta</taxon>
        <taxon>Bacillariophyceae</taxon>
        <taxon>Bacillariophycidae</taxon>
        <taxon>Naviculales</taxon>
        <taxon>Phaeodactylaceae</taxon>
        <taxon>Phaeodactylum</taxon>
    </lineage>
</organism>
<dbReference type="InParanoid" id="B7FQZ1"/>
<dbReference type="GO" id="GO:0015215">
    <property type="term" value="F:nucleotide transmembrane transporter activity"/>
    <property type="evidence" value="ECO:0007669"/>
    <property type="project" value="UniProtKB-ARBA"/>
</dbReference>
<dbReference type="EMBL" id="CM000605">
    <property type="protein sequence ID" value="EEC51414.1"/>
    <property type="molecule type" value="Genomic_DNA"/>
</dbReference>
<dbReference type="eggNOG" id="KOG0764">
    <property type="taxonomic scope" value="Eukaryota"/>
</dbReference>
<proteinExistence type="inferred from homology"/>
<dbReference type="AlphaFoldDB" id="B7FQZ1"/>
<keyword evidence="6 10" id="KW-1133">Transmembrane helix</keyword>
<feature type="repeat" description="Solcar" evidence="8">
    <location>
        <begin position="207"/>
        <end position="306"/>
    </location>
</feature>
<evidence type="ECO:0000256" key="2">
    <source>
        <dbReference type="ARBA" id="ARBA00006375"/>
    </source>
</evidence>
<evidence type="ECO:0000256" key="8">
    <source>
        <dbReference type="PROSITE-ProRule" id="PRU00282"/>
    </source>
</evidence>
<name>B7FQZ1_PHATC</name>